<dbReference type="RefSeq" id="XP_066926038.1">
    <property type="nucleotide sequence ID" value="XM_067069937.1"/>
</dbReference>
<dbReference type="AlphaFoldDB" id="A0A7M5UXY8"/>
<evidence type="ECO:0000259" key="1">
    <source>
        <dbReference type="Pfam" id="PF13649"/>
    </source>
</evidence>
<dbReference type="GeneID" id="136813416"/>
<keyword evidence="3" id="KW-1185">Reference proteome</keyword>
<dbReference type="SUPFAM" id="SSF53335">
    <property type="entry name" value="S-adenosyl-L-methionine-dependent methyltransferases"/>
    <property type="match status" value="1"/>
</dbReference>
<feature type="domain" description="Methyltransferase" evidence="1">
    <location>
        <begin position="71"/>
        <end position="167"/>
    </location>
</feature>
<dbReference type="OrthoDB" id="5946438at2759"/>
<reference evidence="2" key="1">
    <citation type="submission" date="2021-01" db="UniProtKB">
        <authorList>
            <consortium name="EnsemblMetazoa"/>
        </authorList>
    </citation>
    <scope>IDENTIFICATION</scope>
</reference>
<dbReference type="InterPro" id="IPR041698">
    <property type="entry name" value="Methyltransf_25"/>
</dbReference>
<organism evidence="2 3">
    <name type="scientific">Clytia hemisphaerica</name>
    <dbReference type="NCBI Taxonomy" id="252671"/>
    <lineage>
        <taxon>Eukaryota</taxon>
        <taxon>Metazoa</taxon>
        <taxon>Cnidaria</taxon>
        <taxon>Hydrozoa</taxon>
        <taxon>Hydroidolina</taxon>
        <taxon>Leptothecata</taxon>
        <taxon>Obeliida</taxon>
        <taxon>Clytiidae</taxon>
        <taxon>Clytia</taxon>
    </lineage>
</organism>
<dbReference type="InterPro" id="IPR029063">
    <property type="entry name" value="SAM-dependent_MTases_sf"/>
</dbReference>
<protein>
    <recommendedName>
        <fullName evidence="1">Methyltransferase domain-containing protein</fullName>
    </recommendedName>
</protein>
<evidence type="ECO:0000313" key="3">
    <source>
        <dbReference type="Proteomes" id="UP000594262"/>
    </source>
</evidence>
<dbReference type="PANTHER" id="PTHR42912">
    <property type="entry name" value="METHYLTRANSFERASE"/>
    <property type="match status" value="1"/>
</dbReference>
<dbReference type="EnsemblMetazoa" id="CLYHEMT006196.2">
    <property type="protein sequence ID" value="CLYHEMP006196.2"/>
    <property type="gene ID" value="CLYHEMG006196"/>
</dbReference>
<dbReference type="EnsemblMetazoa" id="CLYHEMT006196.1">
    <property type="protein sequence ID" value="CLYHEMP006196.1"/>
    <property type="gene ID" value="CLYHEMG006196"/>
</dbReference>
<dbReference type="Gene3D" id="3.40.50.150">
    <property type="entry name" value="Vaccinia Virus protein VP39"/>
    <property type="match status" value="1"/>
</dbReference>
<evidence type="ECO:0000313" key="2">
    <source>
        <dbReference type="EnsemblMetazoa" id="CLYHEMP006196.2"/>
    </source>
</evidence>
<dbReference type="CDD" id="cd02440">
    <property type="entry name" value="AdoMet_MTases"/>
    <property type="match status" value="1"/>
</dbReference>
<sequence>MTSVDAYDEEYDSARLSGTNAVVEFYNSYAEEYERILDEQVFFWIGEYSAGVLWKVMTDKKTDEEKANLAVLDVACGTGKTGEFLKEVGFSIVDGCDPALKMVEIAKQKKIFRDIHIGQMGPNPEDGFKTIPDGTYDGLLCVGCLTRGAAAVKDALPEFVRVLKKGGYGVYVISQSLNKIDALKDHLKYFESQQLDIITIEKKFYRIYNEVTTYCHVYIVQKM</sequence>
<proteinExistence type="predicted"/>
<dbReference type="GO" id="GO:0008168">
    <property type="term" value="F:methyltransferase activity"/>
    <property type="evidence" value="ECO:0007669"/>
    <property type="project" value="TreeGrafter"/>
</dbReference>
<dbReference type="Proteomes" id="UP000594262">
    <property type="component" value="Unplaced"/>
</dbReference>
<name>A0A7M5UXY8_9CNID</name>
<dbReference type="Pfam" id="PF13649">
    <property type="entry name" value="Methyltransf_25"/>
    <property type="match status" value="1"/>
</dbReference>
<dbReference type="InterPro" id="IPR050508">
    <property type="entry name" value="Methyltransf_Superfamily"/>
</dbReference>
<accession>A0A7M5UXY8</accession>